<name>A0ABP3SZD9_9ACTN</name>
<evidence type="ECO:0000313" key="2">
    <source>
        <dbReference type="Proteomes" id="UP001500724"/>
    </source>
</evidence>
<dbReference type="RefSeq" id="WP_344006609.1">
    <property type="nucleotide sequence ID" value="NZ_BAAAGU010000073.1"/>
</dbReference>
<proteinExistence type="predicted"/>
<protein>
    <submittedName>
        <fullName evidence="1">Uncharacterized protein</fullName>
    </submittedName>
</protein>
<keyword evidence="2" id="KW-1185">Reference proteome</keyword>
<dbReference type="Proteomes" id="UP001500724">
    <property type="component" value="Unassembled WGS sequence"/>
</dbReference>
<evidence type="ECO:0000313" key="1">
    <source>
        <dbReference type="EMBL" id="GAA0667122.1"/>
    </source>
</evidence>
<dbReference type="EMBL" id="BAAAGU010000073">
    <property type="protein sequence ID" value="GAA0667122.1"/>
    <property type="molecule type" value="Genomic_DNA"/>
</dbReference>
<gene>
    <name evidence="1" type="ORF">GCM10009535_53690</name>
</gene>
<accession>A0ABP3SZD9</accession>
<comment type="caution">
    <text evidence="1">The sequence shown here is derived from an EMBL/GenBank/DDBJ whole genome shotgun (WGS) entry which is preliminary data.</text>
</comment>
<reference evidence="2" key="1">
    <citation type="journal article" date="2019" name="Int. J. Syst. Evol. Microbiol.">
        <title>The Global Catalogue of Microorganisms (GCM) 10K type strain sequencing project: providing services to taxonomists for standard genome sequencing and annotation.</title>
        <authorList>
            <consortium name="The Broad Institute Genomics Platform"/>
            <consortium name="The Broad Institute Genome Sequencing Center for Infectious Disease"/>
            <person name="Wu L."/>
            <person name="Ma J."/>
        </authorList>
    </citation>
    <scope>NUCLEOTIDE SEQUENCE [LARGE SCALE GENOMIC DNA]</scope>
    <source>
        <strain evidence="2">JCM 10367</strain>
    </source>
</reference>
<organism evidence="1 2">
    <name type="scientific">Streptomyces thermocarboxydovorans</name>
    <dbReference type="NCBI Taxonomy" id="59298"/>
    <lineage>
        <taxon>Bacteria</taxon>
        <taxon>Bacillati</taxon>
        <taxon>Actinomycetota</taxon>
        <taxon>Actinomycetes</taxon>
        <taxon>Kitasatosporales</taxon>
        <taxon>Streptomycetaceae</taxon>
        <taxon>Streptomyces</taxon>
    </lineage>
</organism>
<sequence length="99" mass="10581">MSELTAVCTPNSYPHEDGRVEHGYQLNVLDQDLVVVATVDLPDWESFQQEEAGQRLADAGFALQAGSDSADAEGWSPAGLGYMAPVVRAKAAERLTSSN</sequence>